<dbReference type="EnsemblBacteria" id="AAR38973">
    <property type="protein sequence ID" value="AAR38973"/>
    <property type="gene ID" value="NEQ117"/>
</dbReference>
<protein>
    <submittedName>
        <fullName evidence="7">NEQ117</fullName>
    </submittedName>
</protein>
<dbReference type="InterPro" id="IPR020618">
    <property type="entry name" value="Adenyl_kinase_AK6"/>
</dbReference>
<dbReference type="KEGG" id="neq:NEQ117"/>
<dbReference type="GO" id="GO:0004017">
    <property type="term" value="F:AMP kinase activity"/>
    <property type="evidence" value="ECO:0007669"/>
    <property type="project" value="InterPro"/>
</dbReference>
<dbReference type="InterPro" id="IPR027417">
    <property type="entry name" value="P-loop_NTPase"/>
</dbReference>
<evidence type="ECO:0000256" key="3">
    <source>
        <dbReference type="ARBA" id="ARBA00022679"/>
    </source>
</evidence>
<dbReference type="SUPFAM" id="SSF52540">
    <property type="entry name" value="P-loop containing nucleoside triphosphate hydrolases"/>
    <property type="match status" value="1"/>
</dbReference>
<dbReference type="Proteomes" id="UP000000578">
    <property type="component" value="Chromosome"/>
</dbReference>
<dbReference type="Pfam" id="PF13238">
    <property type="entry name" value="AAA_18"/>
    <property type="match status" value="1"/>
</dbReference>
<dbReference type="GO" id="GO:0005524">
    <property type="term" value="F:ATP binding"/>
    <property type="evidence" value="ECO:0007669"/>
    <property type="project" value="UniProtKB-KW"/>
</dbReference>
<evidence type="ECO:0000256" key="5">
    <source>
        <dbReference type="ARBA" id="ARBA00022777"/>
    </source>
</evidence>
<dbReference type="GO" id="GO:0006364">
    <property type="term" value="P:rRNA processing"/>
    <property type="evidence" value="ECO:0007669"/>
    <property type="project" value="UniProtKB-KW"/>
</dbReference>
<keyword evidence="5" id="KW-0418">Kinase</keyword>
<keyword evidence="2" id="KW-0698">rRNA processing</keyword>
<dbReference type="STRING" id="228908.NEQ117"/>
<dbReference type="AlphaFoldDB" id="Q74N96"/>
<evidence type="ECO:0000256" key="4">
    <source>
        <dbReference type="ARBA" id="ARBA00022741"/>
    </source>
</evidence>
<dbReference type="PANTHER" id="PTHR12595">
    <property type="entry name" value="POS9-ACTIVATING FACTOR FAP7-RELATED"/>
    <property type="match status" value="1"/>
</dbReference>
<evidence type="ECO:0000313" key="8">
    <source>
        <dbReference type="Proteomes" id="UP000000578"/>
    </source>
</evidence>
<evidence type="ECO:0000256" key="6">
    <source>
        <dbReference type="ARBA" id="ARBA00022840"/>
    </source>
</evidence>
<gene>
    <name evidence="7" type="ordered locus">NEQ117</name>
</gene>
<dbReference type="PANTHER" id="PTHR12595:SF0">
    <property type="entry name" value="ADENYLATE KINASE ISOENZYME 6"/>
    <property type="match status" value="1"/>
</dbReference>
<keyword evidence="6" id="KW-0067">ATP-binding</keyword>
<name>Q74N96_NANEQ</name>
<dbReference type="BioCyc" id="NEQU228908:GJB6-126-MONOMER"/>
<dbReference type="HOGENOM" id="CLU_079096_0_1_2"/>
<accession>Q74N96</accession>
<sequence>MKIAITGIPGVGKTTIAKALAKKLGYQYIDLNKLIIEKYKPKYDWFYDSYIIEDDMLNIEIPDNSVIDSHLSHLLDVDLVVYLIADPKIIEQRLKERGYSFSKIFENIWAQTAGIIESELVGKKYIKIDVTNKDVDTIVNQIIDYISTLDKK</sequence>
<evidence type="ECO:0000313" key="7">
    <source>
        <dbReference type="EMBL" id="AAR38973.1"/>
    </source>
</evidence>
<keyword evidence="3" id="KW-0808">Transferase</keyword>
<keyword evidence="4" id="KW-0547">Nucleotide-binding</keyword>
<reference evidence="7 8" key="1">
    <citation type="journal article" date="2003" name="Proc. Natl. Acad. Sci. U.S.A.">
        <title>The genome of Nanoarchaeum equitans: insights into early archaeal evolution and derived parasitism.</title>
        <authorList>
            <person name="Waters E."/>
            <person name="Hohn M.J."/>
            <person name="Ahel I."/>
            <person name="Graham D.E."/>
            <person name="Adams M.D."/>
            <person name="Barnstead M."/>
            <person name="Beeson K.Y."/>
            <person name="Bibbs L."/>
            <person name="Bolanos R."/>
            <person name="Keller M."/>
            <person name="Kretz K."/>
            <person name="Lin X."/>
            <person name="Mathur E."/>
            <person name="Ni J."/>
            <person name="Podar M."/>
            <person name="Richardson T."/>
            <person name="Sutton G.G."/>
            <person name="Simon M."/>
            <person name="Soll D."/>
            <person name="Stetter K.O."/>
            <person name="Short J.M."/>
            <person name="Noordewier M."/>
        </authorList>
    </citation>
    <scope>NUCLEOTIDE SEQUENCE [LARGE SCALE GENOMIC DNA]</scope>
    <source>
        <strain evidence="7 8">Kin4-M</strain>
    </source>
</reference>
<evidence type="ECO:0000256" key="1">
    <source>
        <dbReference type="ARBA" id="ARBA00022517"/>
    </source>
</evidence>
<organism evidence="7 8">
    <name type="scientific">Nanoarchaeum equitans (strain Kin4-M)</name>
    <dbReference type="NCBI Taxonomy" id="228908"/>
    <lineage>
        <taxon>Archaea</taxon>
        <taxon>Nanobdellota</taxon>
        <taxon>Candidatus Nanoarchaeia</taxon>
        <taxon>Nanoarchaeales</taxon>
        <taxon>Nanoarchaeaceae</taxon>
        <taxon>Nanoarchaeum</taxon>
    </lineage>
</organism>
<evidence type="ECO:0000256" key="2">
    <source>
        <dbReference type="ARBA" id="ARBA00022552"/>
    </source>
</evidence>
<keyword evidence="1" id="KW-0690">Ribosome biogenesis</keyword>
<dbReference type="EMBL" id="AE017199">
    <property type="protein sequence ID" value="AAR38973.1"/>
    <property type="molecule type" value="Genomic_DNA"/>
</dbReference>
<dbReference type="Gene3D" id="3.40.50.300">
    <property type="entry name" value="P-loop containing nucleotide triphosphate hydrolases"/>
    <property type="match status" value="1"/>
</dbReference>
<dbReference type="GO" id="GO:0016887">
    <property type="term" value="F:ATP hydrolysis activity"/>
    <property type="evidence" value="ECO:0007669"/>
    <property type="project" value="InterPro"/>
</dbReference>
<proteinExistence type="predicted"/>
<keyword evidence="8" id="KW-1185">Reference proteome</keyword>